<dbReference type="Gene3D" id="3.10.450.50">
    <property type="match status" value="1"/>
</dbReference>
<dbReference type="Proteomes" id="UP000751614">
    <property type="component" value="Unassembled WGS sequence"/>
</dbReference>
<proteinExistence type="predicted"/>
<reference evidence="1 2" key="1">
    <citation type="submission" date="2019-05" db="EMBL/GenBank/DDBJ databases">
        <title>Flagellimonas sp. AsT0115, sp. nov., isolated from a marine red algae, Asparagopsis taxiformis.</title>
        <authorList>
            <person name="Kim J."/>
            <person name="Jeong S.E."/>
            <person name="Jeon C.O."/>
        </authorList>
    </citation>
    <scope>NUCLEOTIDE SEQUENCE [LARGE SCALE GENOMIC DNA]</scope>
    <source>
        <strain evidence="1 2">AsT0115</strain>
    </source>
</reference>
<organism evidence="1 2">
    <name type="scientific">Flagellimonas algicola</name>
    <dbReference type="NCBI Taxonomy" id="2583815"/>
    <lineage>
        <taxon>Bacteria</taxon>
        <taxon>Pseudomonadati</taxon>
        <taxon>Bacteroidota</taxon>
        <taxon>Flavobacteriia</taxon>
        <taxon>Flavobacteriales</taxon>
        <taxon>Flavobacteriaceae</taxon>
        <taxon>Flagellimonas</taxon>
    </lineage>
</organism>
<dbReference type="InterPro" id="IPR032710">
    <property type="entry name" value="NTF2-like_dom_sf"/>
</dbReference>
<gene>
    <name evidence="1" type="ORF">FGG15_09640</name>
</gene>
<evidence type="ECO:0000313" key="1">
    <source>
        <dbReference type="EMBL" id="TMU54475.1"/>
    </source>
</evidence>
<keyword evidence="2" id="KW-1185">Reference proteome</keyword>
<evidence type="ECO:0008006" key="3">
    <source>
        <dbReference type="Google" id="ProtNLM"/>
    </source>
</evidence>
<comment type="caution">
    <text evidence="1">The sequence shown here is derived from an EMBL/GenBank/DDBJ whole genome shotgun (WGS) entry which is preliminary data.</text>
</comment>
<sequence length="105" mass="12300">MLHYADEDNHVLFGDGEYWGNYKTVSDIWENFIQDTKKILEWNTSNEYVNLLSKNSASYLMEYYSVRINKSGDTLKVRGSVGYGLKKLDGNWKIVTTNVFHHEVR</sequence>
<evidence type="ECO:0000313" key="2">
    <source>
        <dbReference type="Proteomes" id="UP000751614"/>
    </source>
</evidence>
<dbReference type="SUPFAM" id="SSF54427">
    <property type="entry name" value="NTF2-like"/>
    <property type="match status" value="1"/>
</dbReference>
<name>A0ABY2WI21_9FLAO</name>
<protein>
    <recommendedName>
        <fullName evidence="3">SnoaL-like protein</fullName>
    </recommendedName>
</protein>
<dbReference type="EMBL" id="VCNI01000002">
    <property type="protein sequence ID" value="TMU54475.1"/>
    <property type="molecule type" value="Genomic_DNA"/>
</dbReference>
<accession>A0ABY2WI21</accession>